<reference evidence="1 2" key="1">
    <citation type="submission" date="2017-07" db="EMBL/GenBank/DDBJ databases">
        <title>Phylogenetic study on the rhizospheric bacterium Ochrobactrum sp. A44.</title>
        <authorList>
            <person name="Krzyzanowska D.M."/>
            <person name="Ossowicki A."/>
            <person name="Rajewska M."/>
            <person name="Maciag T."/>
            <person name="Kaczynski Z."/>
            <person name="Czerwicka M."/>
            <person name="Jafra S."/>
        </authorList>
    </citation>
    <scope>NUCLEOTIDE SEQUENCE [LARGE SCALE GENOMIC DNA]</scope>
    <source>
        <strain evidence="1 2">OgA9a</strain>
    </source>
</reference>
<gene>
    <name evidence="1" type="ORF">CEV33_0064</name>
</gene>
<evidence type="ECO:0000313" key="1">
    <source>
        <dbReference type="EMBL" id="OYR16015.1"/>
    </source>
</evidence>
<organism evidence="1 2">
    <name type="scientific">Brucella grignonensis</name>
    <dbReference type="NCBI Taxonomy" id="94627"/>
    <lineage>
        <taxon>Bacteria</taxon>
        <taxon>Pseudomonadati</taxon>
        <taxon>Pseudomonadota</taxon>
        <taxon>Alphaproteobacteria</taxon>
        <taxon>Hyphomicrobiales</taxon>
        <taxon>Brucellaceae</taxon>
        <taxon>Brucella/Ochrobactrum group</taxon>
        <taxon>Brucella</taxon>
    </lineage>
</organism>
<accession>A0A256FMD4</accession>
<dbReference type="EMBL" id="NNRL01000153">
    <property type="protein sequence ID" value="OYR16015.1"/>
    <property type="molecule type" value="Genomic_DNA"/>
</dbReference>
<sequence length="41" mass="4949">MFFQPTLLTWAQLVFQPQGWSYSKSYELADKVFPYLVCYHD</sequence>
<name>A0A256FMD4_9HYPH</name>
<dbReference type="Proteomes" id="UP000216478">
    <property type="component" value="Unassembled WGS sequence"/>
</dbReference>
<dbReference type="AlphaFoldDB" id="A0A256FMD4"/>
<proteinExistence type="predicted"/>
<keyword evidence="2" id="KW-1185">Reference proteome</keyword>
<comment type="caution">
    <text evidence="1">The sequence shown here is derived from an EMBL/GenBank/DDBJ whole genome shotgun (WGS) entry which is preliminary data.</text>
</comment>
<protein>
    <submittedName>
        <fullName evidence="1">Uncharacterized protein</fullName>
    </submittedName>
</protein>
<evidence type="ECO:0000313" key="2">
    <source>
        <dbReference type="Proteomes" id="UP000216478"/>
    </source>
</evidence>